<proteinExistence type="inferred from homology"/>
<dbReference type="GO" id="GO:0016920">
    <property type="term" value="F:pyroglutamyl-peptidase activity"/>
    <property type="evidence" value="ECO:0007669"/>
    <property type="project" value="UniProtKB-UniRule"/>
</dbReference>
<dbReference type="InterPro" id="IPR036440">
    <property type="entry name" value="Peptidase_C15-like_sf"/>
</dbReference>
<evidence type="ECO:0000256" key="10">
    <source>
        <dbReference type="PROSITE-ProRule" id="PRU10076"/>
    </source>
</evidence>
<dbReference type="NCBIfam" id="NF009676">
    <property type="entry name" value="PRK13197.1"/>
    <property type="match status" value="1"/>
</dbReference>
<evidence type="ECO:0000256" key="4">
    <source>
        <dbReference type="ARBA" id="ARBA00006641"/>
    </source>
</evidence>
<keyword evidence="13" id="KW-1185">Reference proteome</keyword>
<evidence type="ECO:0000256" key="11">
    <source>
        <dbReference type="PROSITE-ProRule" id="PRU10077"/>
    </source>
</evidence>
<evidence type="ECO:0000256" key="6">
    <source>
        <dbReference type="ARBA" id="ARBA00022670"/>
    </source>
</evidence>
<dbReference type="PANTHER" id="PTHR23402:SF1">
    <property type="entry name" value="PYROGLUTAMYL-PEPTIDASE I"/>
    <property type="match status" value="1"/>
</dbReference>
<dbReference type="AlphaFoldDB" id="A0A1H6TKZ8"/>
<dbReference type="NCBIfam" id="TIGR00504">
    <property type="entry name" value="pyro_pdase"/>
    <property type="match status" value="1"/>
</dbReference>
<dbReference type="Pfam" id="PF01470">
    <property type="entry name" value="Peptidase_C15"/>
    <property type="match status" value="1"/>
</dbReference>
<feature type="active site" evidence="9 10">
    <location>
        <position position="78"/>
    </location>
</feature>
<dbReference type="InterPro" id="IPR029762">
    <property type="entry name" value="PGP-I_bact-type"/>
</dbReference>
<dbReference type="Gene3D" id="3.40.630.20">
    <property type="entry name" value="Peptidase C15, pyroglutamyl peptidase I-like"/>
    <property type="match status" value="1"/>
</dbReference>
<keyword evidence="8 9" id="KW-0788">Thiol protease</keyword>
<dbReference type="RefSeq" id="WP_177170520.1">
    <property type="nucleotide sequence ID" value="NZ_FNYW01000020.1"/>
</dbReference>
<dbReference type="SUPFAM" id="SSF53182">
    <property type="entry name" value="Pyrrolidone carboxyl peptidase (pyroglutamate aminopeptidase)"/>
    <property type="match status" value="1"/>
</dbReference>
<evidence type="ECO:0000256" key="7">
    <source>
        <dbReference type="ARBA" id="ARBA00022801"/>
    </source>
</evidence>
<name>A0A1H6TKZ8_9LACT</name>
<comment type="subunit">
    <text evidence="9">Homotetramer.</text>
</comment>
<dbReference type="HAMAP" id="MF_00417">
    <property type="entry name" value="Pyrrolid_peptidase"/>
    <property type="match status" value="1"/>
</dbReference>
<dbReference type="InterPro" id="IPR016125">
    <property type="entry name" value="Peptidase_C15-like"/>
</dbReference>
<evidence type="ECO:0000256" key="2">
    <source>
        <dbReference type="ARBA" id="ARBA00002280"/>
    </source>
</evidence>
<dbReference type="EC" id="3.4.19.3" evidence="9"/>
<dbReference type="STRING" id="1130080.SAMN04488113_12024"/>
<dbReference type="GO" id="GO:0005829">
    <property type="term" value="C:cytosol"/>
    <property type="evidence" value="ECO:0007669"/>
    <property type="project" value="InterPro"/>
</dbReference>
<evidence type="ECO:0000256" key="9">
    <source>
        <dbReference type="HAMAP-Rule" id="MF_00417"/>
    </source>
</evidence>
<dbReference type="Proteomes" id="UP000198564">
    <property type="component" value="Unassembled WGS sequence"/>
</dbReference>
<comment type="similarity">
    <text evidence="4 9">Belongs to the peptidase C15 family.</text>
</comment>
<comment type="subcellular location">
    <subcellularLocation>
        <location evidence="3 9">Cytoplasm</location>
    </subcellularLocation>
</comment>
<dbReference type="PANTHER" id="PTHR23402">
    <property type="entry name" value="PROTEASE FAMILY C15 PYROGLUTAMYL-PEPTIDASE I-RELATED"/>
    <property type="match status" value="1"/>
</dbReference>
<dbReference type="CDD" id="cd00501">
    <property type="entry name" value="Peptidase_C15"/>
    <property type="match status" value="1"/>
</dbReference>
<organism evidence="12 13">
    <name type="scientific">Alkalibacterium gilvum</name>
    <dbReference type="NCBI Taxonomy" id="1130080"/>
    <lineage>
        <taxon>Bacteria</taxon>
        <taxon>Bacillati</taxon>
        <taxon>Bacillota</taxon>
        <taxon>Bacilli</taxon>
        <taxon>Lactobacillales</taxon>
        <taxon>Carnobacteriaceae</taxon>
        <taxon>Alkalibacterium</taxon>
    </lineage>
</organism>
<dbReference type="GO" id="GO:0006508">
    <property type="term" value="P:proteolysis"/>
    <property type="evidence" value="ECO:0007669"/>
    <property type="project" value="UniProtKB-KW"/>
</dbReference>
<keyword evidence="6 9" id="KW-0645">Protease</keyword>
<dbReference type="PROSITE" id="PS01334">
    <property type="entry name" value="PYRASE_CYS"/>
    <property type="match status" value="1"/>
</dbReference>
<accession>A0A1H6TKZ8</accession>
<feature type="active site" evidence="9">
    <location>
        <position position="165"/>
    </location>
</feature>
<reference evidence="13" key="1">
    <citation type="submission" date="2016-10" db="EMBL/GenBank/DDBJ databases">
        <authorList>
            <person name="Varghese N."/>
            <person name="Submissions S."/>
        </authorList>
    </citation>
    <scope>NUCLEOTIDE SEQUENCE [LARGE SCALE GENOMIC DNA]</scope>
    <source>
        <strain evidence="13">DSM 25751</strain>
    </source>
</reference>
<keyword evidence="5 9" id="KW-0963">Cytoplasm</keyword>
<evidence type="ECO:0000256" key="8">
    <source>
        <dbReference type="ARBA" id="ARBA00022807"/>
    </source>
</evidence>
<evidence type="ECO:0000256" key="1">
    <source>
        <dbReference type="ARBA" id="ARBA00001770"/>
    </source>
</evidence>
<evidence type="ECO:0000256" key="5">
    <source>
        <dbReference type="ARBA" id="ARBA00022490"/>
    </source>
</evidence>
<gene>
    <name evidence="9" type="primary">pcp</name>
    <name evidence="12" type="ORF">SAMN04488113_12024</name>
</gene>
<sequence>MKILISGFDPFGGEKINPAYEAVKLLPDSIKGAEIVKLEIPTVFHKSAEVLEEKVKEVNPDVILCIGQAGGRYGVTPERVAINIDDARIPDNEEKQPIDVKIKADGPAAYFSTLPIKSMVEKMREAKVPSSVSNSAGTFVCNHIMYQILYMIDKNYPGKKGGFIHCPFIPEQVIDKPNKPSMNLKDIARGIEAGIEAIVERDGKEDIKEIGGQSINP</sequence>
<dbReference type="PROSITE" id="PS01333">
    <property type="entry name" value="PYRASE_GLU"/>
    <property type="match status" value="1"/>
</dbReference>
<comment type="catalytic activity">
    <reaction evidence="1 9 10">
        <text>Release of an N-terminal pyroglutamyl group from a polypeptide, the second amino acid generally not being Pro.</text>
        <dbReference type="EC" id="3.4.19.3"/>
    </reaction>
</comment>
<dbReference type="FunFam" id="3.40.630.20:FF:000001">
    <property type="entry name" value="Pyrrolidone-carboxylate peptidase"/>
    <property type="match status" value="1"/>
</dbReference>
<evidence type="ECO:0000256" key="3">
    <source>
        <dbReference type="ARBA" id="ARBA00004496"/>
    </source>
</evidence>
<dbReference type="EMBL" id="FNYW01000020">
    <property type="protein sequence ID" value="SEI78854.1"/>
    <property type="molecule type" value="Genomic_DNA"/>
</dbReference>
<dbReference type="PRINTS" id="PR00706">
    <property type="entry name" value="PYROGLUPTASE"/>
</dbReference>
<dbReference type="InterPro" id="IPR000816">
    <property type="entry name" value="Peptidase_C15"/>
</dbReference>
<protein>
    <recommendedName>
        <fullName evidence="9">Pyrrolidone-carboxylate peptidase</fullName>
        <ecNumber evidence="9">3.4.19.3</ecNumber>
    </recommendedName>
    <alternativeName>
        <fullName evidence="9">5-oxoprolyl-peptidase</fullName>
    </alternativeName>
    <alternativeName>
        <fullName evidence="9">Pyroglutamyl-peptidase I</fullName>
        <shortName evidence="9">PGP-I</shortName>
        <shortName evidence="9">Pyrase</shortName>
    </alternativeName>
</protein>
<keyword evidence="7 9" id="KW-0378">Hydrolase</keyword>
<dbReference type="InterPro" id="IPR033693">
    <property type="entry name" value="PGPEP1_Glu_AS"/>
</dbReference>
<evidence type="ECO:0000313" key="12">
    <source>
        <dbReference type="EMBL" id="SEI78854.1"/>
    </source>
</evidence>
<evidence type="ECO:0000313" key="13">
    <source>
        <dbReference type="Proteomes" id="UP000198564"/>
    </source>
</evidence>
<feature type="active site" evidence="9 11">
    <location>
        <position position="141"/>
    </location>
</feature>
<comment type="function">
    <text evidence="2 9">Removes 5-oxoproline from various penultimate amino acid residues except L-proline.</text>
</comment>
<dbReference type="InterPro" id="IPR033694">
    <property type="entry name" value="PGPEP1_Cys_AS"/>
</dbReference>
<dbReference type="PIRSF" id="PIRSF015592">
    <property type="entry name" value="Prld-crbxl_pptds"/>
    <property type="match status" value="1"/>
</dbReference>